<feature type="coiled-coil region" evidence="1">
    <location>
        <begin position="268"/>
        <end position="295"/>
    </location>
</feature>
<accession>A0A8H7NU04</accession>
<name>A0A8H7NU04_9APHY</name>
<sequence length="300" mass="32596">MGSPPSPLSPVMFSPASPPDKETLKHLLPLRYDGKTVIECNHFISQLLIYWAVALSLLNGDARTWATPIFAQLAAVQIQIQGATTPFANKAAFLTAFKARFGNLDDAAAAQVELTKLCANESMHKKRTAAEFSTLFKGPADRSRYGDLELRDKYLSGIPSWVYRKIELEVFTTWQDTDKHATEVEQQLDISRARQPELNNFFSAQGRGHGGAHGGAPHSKGASASINVADKPYTKRADARATVALGSTQAATSAPVASPSASISAASVKSEQSELVDLMAQVKSMREELEHYQAMKEEGF</sequence>
<dbReference type="Proteomes" id="UP000639403">
    <property type="component" value="Unassembled WGS sequence"/>
</dbReference>
<organism evidence="2 3">
    <name type="scientific">Rhodonia placenta</name>
    <dbReference type="NCBI Taxonomy" id="104341"/>
    <lineage>
        <taxon>Eukaryota</taxon>
        <taxon>Fungi</taxon>
        <taxon>Dikarya</taxon>
        <taxon>Basidiomycota</taxon>
        <taxon>Agaricomycotina</taxon>
        <taxon>Agaricomycetes</taxon>
        <taxon>Polyporales</taxon>
        <taxon>Adustoporiaceae</taxon>
        <taxon>Rhodonia</taxon>
    </lineage>
</organism>
<reference evidence="2" key="2">
    <citation type="journal article" name="Front. Microbiol.">
        <title>Degradative Capacity of Two Strains of Rhodonia placenta: From Phenotype to Genotype.</title>
        <authorList>
            <person name="Kolle M."/>
            <person name="Horta M.A.C."/>
            <person name="Nowrousian M."/>
            <person name="Ohm R.A."/>
            <person name="Benz J.P."/>
            <person name="Pilgard A."/>
        </authorList>
    </citation>
    <scope>NUCLEOTIDE SEQUENCE</scope>
    <source>
        <strain evidence="2">FPRL280</strain>
    </source>
</reference>
<reference evidence="2" key="1">
    <citation type="submission" date="2020-11" db="EMBL/GenBank/DDBJ databases">
        <authorList>
            <person name="Koelle M."/>
            <person name="Horta M.A.C."/>
            <person name="Nowrousian M."/>
            <person name="Ohm R.A."/>
            <person name="Benz P."/>
            <person name="Pilgard A."/>
        </authorList>
    </citation>
    <scope>NUCLEOTIDE SEQUENCE</scope>
    <source>
        <strain evidence="2">FPRL280</strain>
    </source>
</reference>
<keyword evidence="1" id="KW-0175">Coiled coil</keyword>
<comment type="caution">
    <text evidence="2">The sequence shown here is derived from an EMBL/GenBank/DDBJ whole genome shotgun (WGS) entry which is preliminary data.</text>
</comment>
<evidence type="ECO:0000313" key="3">
    <source>
        <dbReference type="Proteomes" id="UP000639403"/>
    </source>
</evidence>
<dbReference type="EMBL" id="JADOXO010000509">
    <property type="protein sequence ID" value="KAF9803464.1"/>
    <property type="molecule type" value="Genomic_DNA"/>
</dbReference>
<evidence type="ECO:0008006" key="4">
    <source>
        <dbReference type="Google" id="ProtNLM"/>
    </source>
</evidence>
<evidence type="ECO:0000313" key="2">
    <source>
        <dbReference type="EMBL" id="KAF9803464.1"/>
    </source>
</evidence>
<proteinExistence type="predicted"/>
<dbReference type="AlphaFoldDB" id="A0A8H7NU04"/>
<protein>
    <recommendedName>
        <fullName evidence="4">Retrotransposon gag domain-containing protein</fullName>
    </recommendedName>
</protein>
<gene>
    <name evidence="2" type="ORF">IEO21_09683</name>
</gene>
<evidence type="ECO:0000256" key="1">
    <source>
        <dbReference type="SAM" id="Coils"/>
    </source>
</evidence>